<dbReference type="Proteomes" id="UP000653156">
    <property type="component" value="Chromosome"/>
</dbReference>
<dbReference type="EMBL" id="CP069798">
    <property type="protein sequence ID" value="QRQ83329.1"/>
    <property type="molecule type" value="Genomic_DNA"/>
</dbReference>
<dbReference type="KEGG" id="ptes:JQU52_09210"/>
<evidence type="ECO:0000256" key="1">
    <source>
        <dbReference type="ARBA" id="ARBA00004219"/>
    </source>
</evidence>
<evidence type="ECO:0000259" key="5">
    <source>
        <dbReference type="Pfam" id="PF04829"/>
    </source>
</evidence>
<keyword evidence="4" id="KW-0843">Virulence</keyword>
<keyword evidence="7" id="KW-1185">Reference proteome</keyword>
<accession>A0A892ZRE4</accession>
<proteinExistence type="predicted"/>
<dbReference type="GO" id="GO:0090729">
    <property type="term" value="F:toxin activity"/>
    <property type="evidence" value="ECO:0007669"/>
    <property type="project" value="UniProtKB-KW"/>
</dbReference>
<evidence type="ECO:0000313" key="7">
    <source>
        <dbReference type="Proteomes" id="UP000653156"/>
    </source>
</evidence>
<feature type="domain" description="VENN motif-containing" evidence="5">
    <location>
        <begin position="23"/>
        <end position="74"/>
    </location>
</feature>
<dbReference type="InterPro" id="IPR006914">
    <property type="entry name" value="VENN_dom"/>
</dbReference>
<evidence type="ECO:0000313" key="6">
    <source>
        <dbReference type="EMBL" id="QRQ83329.1"/>
    </source>
</evidence>
<organism evidence="6 7">
    <name type="scientific">Paralysiella testudinis</name>
    <dbReference type="NCBI Taxonomy" id="2809020"/>
    <lineage>
        <taxon>Bacteria</taxon>
        <taxon>Pseudomonadati</taxon>
        <taxon>Pseudomonadota</taxon>
        <taxon>Betaproteobacteria</taxon>
        <taxon>Neisseriales</taxon>
        <taxon>Neisseriaceae</taxon>
        <taxon>Paralysiella</taxon>
    </lineage>
</organism>
<sequence>MAAGSAEAAAPKVAKWLYGTDDPNKLSAEQKATVSSITGLGGAAVGAVGGSNTATDAVSGSRVAQNAVENNALETVWDVANVGIGVASFTYNVNEGNYWSAAIDAAGLVYDGGATAVPFVPAGASAGLQAYRAGNSVKQSVIIGKDVAQASKAANQAARDLNNITRNPATTGTKIHRNTGVLLGEANGKASKLSNSTSSYFKGANKSTGLQPDMSWKGTGVWSDLTTQGQWNSHVTKYNKQFGTTGIRIIYVPRKGVTNTLKLNSGAGVTINGLRQLGNTSEKEK</sequence>
<evidence type="ECO:0000256" key="4">
    <source>
        <dbReference type="ARBA" id="ARBA00023026"/>
    </source>
</evidence>
<dbReference type="Pfam" id="PF04829">
    <property type="entry name" value="PT-VENN"/>
    <property type="match status" value="1"/>
</dbReference>
<keyword evidence="3" id="KW-1266">Target cell cytoplasm</keyword>
<evidence type="ECO:0000256" key="3">
    <source>
        <dbReference type="ARBA" id="ARBA00022913"/>
    </source>
</evidence>
<evidence type="ECO:0000256" key="2">
    <source>
        <dbReference type="ARBA" id="ARBA00022656"/>
    </source>
</evidence>
<keyword evidence="2" id="KW-0800">Toxin</keyword>
<comment type="subcellular location">
    <subcellularLocation>
        <location evidence="1">Target cell</location>
        <location evidence="1">Target cell cytoplasm</location>
    </subcellularLocation>
</comment>
<reference evidence="6" key="1">
    <citation type="submission" date="2021-02" db="EMBL/GenBank/DDBJ databases">
        <title>Neisseriaceae sp. 26B isolated from the cloaca of a Common Toad-headed Turtle (Mesoclemmys nasuta).</title>
        <authorList>
            <person name="Spergser J."/>
            <person name="Busse H.-J."/>
        </authorList>
    </citation>
    <scope>NUCLEOTIDE SEQUENCE</scope>
    <source>
        <strain evidence="6">26B</strain>
    </source>
</reference>
<name>A0A892ZRE4_9NEIS</name>
<dbReference type="AlphaFoldDB" id="A0A892ZRE4"/>
<gene>
    <name evidence="6" type="ORF">JQU52_09210</name>
</gene>
<protein>
    <submittedName>
        <fullName evidence="6">VENN motif pre-toxin domain-containing protein</fullName>
    </submittedName>
</protein>